<dbReference type="PROSITE" id="PS50994">
    <property type="entry name" value="INTEGRASE"/>
    <property type="match status" value="1"/>
</dbReference>
<gene>
    <name evidence="10" type="ORF">NDU88_008188</name>
</gene>
<dbReference type="SUPFAM" id="SSF56672">
    <property type="entry name" value="DNA/RNA polymerases"/>
    <property type="match status" value="1"/>
</dbReference>
<dbReference type="InterPro" id="IPR036397">
    <property type="entry name" value="RNaseH_sf"/>
</dbReference>
<dbReference type="InterPro" id="IPR040643">
    <property type="entry name" value="MLVIN_C"/>
</dbReference>
<feature type="compositionally biased region" description="Basic and acidic residues" evidence="7">
    <location>
        <begin position="868"/>
        <end position="885"/>
    </location>
</feature>
<reference evidence="10" key="1">
    <citation type="journal article" date="2022" name="bioRxiv">
        <title>Sequencing and chromosome-scale assembly of the giantPleurodeles waltlgenome.</title>
        <authorList>
            <person name="Brown T."/>
            <person name="Elewa A."/>
            <person name="Iarovenko S."/>
            <person name="Subramanian E."/>
            <person name="Araus A.J."/>
            <person name="Petzold A."/>
            <person name="Susuki M."/>
            <person name="Suzuki K.-i.T."/>
            <person name="Hayashi T."/>
            <person name="Toyoda A."/>
            <person name="Oliveira C."/>
            <person name="Osipova E."/>
            <person name="Leigh N.D."/>
            <person name="Simon A."/>
            <person name="Yun M.H."/>
        </authorList>
    </citation>
    <scope>NUCLEOTIDE SEQUENCE</scope>
    <source>
        <strain evidence="10">20211129_DDA</strain>
        <tissue evidence="10">Liver</tissue>
    </source>
</reference>
<dbReference type="Gene3D" id="3.30.420.10">
    <property type="entry name" value="Ribonuclease H-like superfamily/Ribonuclease H"/>
    <property type="match status" value="2"/>
</dbReference>
<dbReference type="InterPro" id="IPR012337">
    <property type="entry name" value="RNaseH-like_sf"/>
</dbReference>
<evidence type="ECO:0000256" key="5">
    <source>
        <dbReference type="ARBA" id="ARBA00022801"/>
    </source>
</evidence>
<evidence type="ECO:0000259" key="8">
    <source>
        <dbReference type="PROSITE" id="PS50879"/>
    </source>
</evidence>
<dbReference type="PROSITE" id="PS50879">
    <property type="entry name" value="RNASE_H_1"/>
    <property type="match status" value="1"/>
</dbReference>
<evidence type="ECO:0000256" key="4">
    <source>
        <dbReference type="ARBA" id="ARBA00022759"/>
    </source>
</evidence>
<dbReference type="GO" id="GO:0003676">
    <property type="term" value="F:nucleic acid binding"/>
    <property type="evidence" value="ECO:0007669"/>
    <property type="project" value="InterPro"/>
</dbReference>
<dbReference type="GO" id="GO:0015074">
    <property type="term" value="P:DNA integration"/>
    <property type="evidence" value="ECO:0007669"/>
    <property type="project" value="InterPro"/>
</dbReference>
<evidence type="ECO:0000259" key="9">
    <source>
        <dbReference type="PROSITE" id="PS50994"/>
    </source>
</evidence>
<proteinExistence type="predicted"/>
<sequence>MVCSTTEDICRDDTIGFLCMLAEKGYKVDKNKLQYVQTEVHYLGQRISKDRRRVTPDRVESIRSKPTTTKQMQKFLGLCNYVRQWIFDYAALTAPLLAALKESHANANKVDWTDDRETAFLELKEAITNAPVLATPEYNKHFYLFCHCNGTTMTAVLTPKTSMGHKPIAYYSGLLDPVMKGHYPCEQALAAAAFAVQKSATIVMGSPLTLYVEHAVFAILQKSKSTLTTQRVSGYEVILSIPSLQVVRCHTVNPATFFAHPVSEDEQVHDCATYTPEEENEIREDPIPGSMLLFLDGSSFIDQETGIRHSGAAVVKAEQQGSSDTLQIVSQIPLPSHFSAQAAELVAMIEALQHAEGLEVTIYSFSAYVTTTVHSSIHRWERRGFLKSDGSPVMHKDLLAQLIKALTLPSTVAVIKCAAHTNQQDLVSRGNALADWAAKEAAKTSPNFSEQDEHTLGMMTSRQQSATELPPPYTETARLHLHELQEQALPHERELWEQRGCIQSPTDFIYRQESTGKPVMPQALLYIAFEQLHLPAHTAKEYLLATLQTDWFIPQLSEMITMYIAECTVCQQYSPRPTLKVITSTIPCPTGPFKNVHIDFVDMIERCNNYRYLIVVVCPFSRWIEAGPCVHNDAKAAANFLIREVIPRWGIAEAIRSDNGTHFVNAMFQHICTSLGIKHKLSSVYHPQSNGIVERLNGPLKNTICKLCVTMKKNWLYCLPLALYALRNQPGSDHHLTPHQIVTGRPMPTPLSIARQKTDAQKTAEVLGQEISSYLSQLLKSVKFFSKQVAQQEKCTTAAQQTSPISVGQQVYIRYFVRRWKDSKFEGPYLVTQSTPTAVKVEGRKPWIHLSDVRLSPASCHTSPSSQEHLEKGKDKDRHEGQRPS</sequence>
<keyword evidence="4" id="KW-0255">Endonuclease</keyword>
<evidence type="ECO:0000256" key="3">
    <source>
        <dbReference type="ARBA" id="ARBA00022722"/>
    </source>
</evidence>
<keyword evidence="2" id="KW-0548">Nucleotidyltransferase</keyword>
<keyword evidence="5" id="KW-0378">Hydrolase</keyword>
<dbReference type="Pfam" id="PF00075">
    <property type="entry name" value="RNase_H"/>
    <property type="match status" value="1"/>
</dbReference>
<dbReference type="Gene3D" id="3.10.20.370">
    <property type="match status" value="1"/>
</dbReference>
<dbReference type="Gene3D" id="3.30.70.270">
    <property type="match status" value="2"/>
</dbReference>
<evidence type="ECO:0000256" key="6">
    <source>
        <dbReference type="ARBA" id="ARBA00023268"/>
    </source>
</evidence>
<dbReference type="GO" id="GO:0004523">
    <property type="term" value="F:RNA-DNA hybrid ribonuclease activity"/>
    <property type="evidence" value="ECO:0007669"/>
    <property type="project" value="InterPro"/>
</dbReference>
<dbReference type="Gene3D" id="2.30.30.850">
    <property type="match status" value="1"/>
</dbReference>
<name>A0AAV7SUD6_PLEWA</name>
<dbReference type="SUPFAM" id="SSF53098">
    <property type="entry name" value="Ribonuclease H-like"/>
    <property type="match status" value="2"/>
</dbReference>
<comment type="caution">
    <text evidence="10">The sequence shown here is derived from an EMBL/GenBank/DDBJ whole genome shotgun (WGS) entry which is preliminary data.</text>
</comment>
<dbReference type="InterPro" id="IPR002156">
    <property type="entry name" value="RNaseH_domain"/>
</dbReference>
<dbReference type="AlphaFoldDB" id="A0AAV7SUD6"/>
<dbReference type="FunFam" id="3.30.70.270:FF:000020">
    <property type="entry name" value="Transposon Tf2-6 polyprotein-like Protein"/>
    <property type="match status" value="1"/>
</dbReference>
<dbReference type="GO" id="GO:0016779">
    <property type="term" value="F:nucleotidyltransferase activity"/>
    <property type="evidence" value="ECO:0007669"/>
    <property type="project" value="UniProtKB-KW"/>
</dbReference>
<keyword evidence="6" id="KW-0511">Multifunctional enzyme</keyword>
<dbReference type="InterPro" id="IPR001584">
    <property type="entry name" value="Integrase_cat-core"/>
</dbReference>
<dbReference type="InterPro" id="IPR050951">
    <property type="entry name" value="Retrovirus_Pol_polyprotein"/>
</dbReference>
<dbReference type="InterPro" id="IPR043128">
    <property type="entry name" value="Rev_trsase/Diguanyl_cyclase"/>
</dbReference>
<protein>
    <submittedName>
        <fullName evidence="10">Uncharacterized protein</fullName>
    </submittedName>
</protein>
<evidence type="ECO:0000256" key="1">
    <source>
        <dbReference type="ARBA" id="ARBA00022679"/>
    </source>
</evidence>
<accession>A0AAV7SUD6</accession>
<dbReference type="Pfam" id="PF18697">
    <property type="entry name" value="MLVIN_C"/>
    <property type="match status" value="1"/>
</dbReference>
<dbReference type="Pfam" id="PF00665">
    <property type="entry name" value="rve"/>
    <property type="match status" value="1"/>
</dbReference>
<evidence type="ECO:0000256" key="7">
    <source>
        <dbReference type="SAM" id="MobiDB-lite"/>
    </source>
</evidence>
<keyword evidence="3" id="KW-0540">Nuclease</keyword>
<dbReference type="PANTHER" id="PTHR37984:SF5">
    <property type="entry name" value="PROTEIN NYNRIN-LIKE"/>
    <property type="match status" value="1"/>
</dbReference>
<feature type="region of interest" description="Disordered" evidence="7">
    <location>
        <begin position="856"/>
        <end position="885"/>
    </location>
</feature>
<feature type="domain" description="Integrase catalytic" evidence="9">
    <location>
        <begin position="588"/>
        <end position="746"/>
    </location>
</feature>
<keyword evidence="11" id="KW-1185">Reference proteome</keyword>
<dbReference type="Gene3D" id="1.10.340.70">
    <property type="match status" value="1"/>
</dbReference>
<evidence type="ECO:0000313" key="10">
    <source>
        <dbReference type="EMBL" id="KAJ1167800.1"/>
    </source>
</evidence>
<dbReference type="InterPro" id="IPR043502">
    <property type="entry name" value="DNA/RNA_pol_sf"/>
</dbReference>
<dbReference type="Proteomes" id="UP001066276">
    <property type="component" value="Chromosome 4_2"/>
</dbReference>
<keyword evidence="1" id="KW-0808">Transferase</keyword>
<organism evidence="10 11">
    <name type="scientific">Pleurodeles waltl</name>
    <name type="common">Iberian ribbed newt</name>
    <dbReference type="NCBI Taxonomy" id="8319"/>
    <lineage>
        <taxon>Eukaryota</taxon>
        <taxon>Metazoa</taxon>
        <taxon>Chordata</taxon>
        <taxon>Craniata</taxon>
        <taxon>Vertebrata</taxon>
        <taxon>Euteleostomi</taxon>
        <taxon>Amphibia</taxon>
        <taxon>Batrachia</taxon>
        <taxon>Caudata</taxon>
        <taxon>Salamandroidea</taxon>
        <taxon>Salamandridae</taxon>
        <taxon>Pleurodelinae</taxon>
        <taxon>Pleurodeles</taxon>
    </lineage>
</organism>
<evidence type="ECO:0000313" key="11">
    <source>
        <dbReference type="Proteomes" id="UP001066276"/>
    </source>
</evidence>
<dbReference type="PANTHER" id="PTHR37984">
    <property type="entry name" value="PROTEIN CBG26694"/>
    <property type="match status" value="1"/>
</dbReference>
<dbReference type="InterPro" id="IPR041577">
    <property type="entry name" value="RT_RNaseH_2"/>
</dbReference>
<feature type="domain" description="RNase H type-1" evidence="8">
    <location>
        <begin position="287"/>
        <end position="443"/>
    </location>
</feature>
<evidence type="ECO:0000256" key="2">
    <source>
        <dbReference type="ARBA" id="ARBA00022695"/>
    </source>
</evidence>
<dbReference type="EMBL" id="JANPWB010000008">
    <property type="protein sequence ID" value="KAJ1167800.1"/>
    <property type="molecule type" value="Genomic_DNA"/>
</dbReference>
<dbReference type="Pfam" id="PF17919">
    <property type="entry name" value="RT_RNaseH_2"/>
    <property type="match status" value="1"/>
</dbReference>